<accession>A0A7K3M5D8</accession>
<comment type="caution">
    <text evidence="1">The sequence shown here is derived from an EMBL/GenBank/DDBJ whole genome shotgun (WGS) entry which is preliminary data.</text>
</comment>
<reference evidence="1 2" key="1">
    <citation type="submission" date="2019-11" db="EMBL/GenBank/DDBJ databases">
        <authorList>
            <person name="Li X.-J."/>
            <person name="Feng X.-M."/>
        </authorList>
    </citation>
    <scope>NUCLEOTIDE SEQUENCE [LARGE SCALE GENOMIC DNA]</scope>
    <source>
        <strain evidence="1 2">XMNu-373</strain>
    </source>
</reference>
<keyword evidence="2" id="KW-1185">Reference proteome</keyword>
<proteinExistence type="predicted"/>
<sequence length="133" mass="15587">MSVIFVPVFIGQKAWKWELWPDRLIEGRLNFPFFKRIRTMPITHITRVETIHSTRWRHPKSLRQAPWSGKDGYFYSGRFYGWMHHAVVAYADNHNQAIVIGVATQHDADTLAHHINTLTKPDYWDLLPGAHTP</sequence>
<dbReference type="RefSeq" id="WP_162451161.1">
    <property type="nucleotide sequence ID" value="NZ_WLZY01000005.1"/>
</dbReference>
<name>A0A7K3M5D8_9ACTN</name>
<gene>
    <name evidence="1" type="ORF">F7O44_15405</name>
</gene>
<dbReference type="Proteomes" id="UP000460435">
    <property type="component" value="Unassembled WGS sequence"/>
</dbReference>
<dbReference type="EMBL" id="WLZY01000005">
    <property type="protein sequence ID" value="NDL58455.1"/>
    <property type="molecule type" value="Genomic_DNA"/>
</dbReference>
<protein>
    <submittedName>
        <fullName evidence="1">Uncharacterized protein</fullName>
    </submittedName>
</protein>
<evidence type="ECO:0000313" key="1">
    <source>
        <dbReference type="EMBL" id="NDL58455.1"/>
    </source>
</evidence>
<dbReference type="AlphaFoldDB" id="A0A7K3M5D8"/>
<evidence type="ECO:0000313" key="2">
    <source>
        <dbReference type="Proteomes" id="UP000460435"/>
    </source>
</evidence>
<organism evidence="1 2">
    <name type="scientific">Phytoactinopolyspora mesophila</name>
    <dbReference type="NCBI Taxonomy" id="2650750"/>
    <lineage>
        <taxon>Bacteria</taxon>
        <taxon>Bacillati</taxon>
        <taxon>Actinomycetota</taxon>
        <taxon>Actinomycetes</taxon>
        <taxon>Jiangellales</taxon>
        <taxon>Jiangellaceae</taxon>
        <taxon>Phytoactinopolyspora</taxon>
    </lineage>
</organism>